<keyword evidence="2" id="KW-1185">Reference proteome</keyword>
<dbReference type="OrthoDB" id="6159248at2759"/>
<evidence type="ECO:0000313" key="2">
    <source>
        <dbReference type="Proteomes" id="UP000271974"/>
    </source>
</evidence>
<dbReference type="Proteomes" id="UP000271974">
    <property type="component" value="Unassembled WGS sequence"/>
</dbReference>
<gene>
    <name evidence="1" type="ORF">EGW08_011796</name>
</gene>
<proteinExistence type="predicted"/>
<sequence>MSSPRPTTGWLSSLTSVHGSLQENAEVNEASLSTLEARLRHFLETGNPREKPQVAQLRRLAIEDMDVQPKPGNKVVVRRREPLKPVTPASGVMSEAPVHLMTRILTRPRVTENGARRGKQLL</sequence>
<dbReference type="AlphaFoldDB" id="A0A3S0ZLD2"/>
<dbReference type="EMBL" id="RQTK01000391">
    <property type="protein sequence ID" value="RUS80427.1"/>
    <property type="molecule type" value="Genomic_DNA"/>
</dbReference>
<reference evidence="1 2" key="1">
    <citation type="submission" date="2019-01" db="EMBL/GenBank/DDBJ databases">
        <title>A draft genome assembly of the solar-powered sea slug Elysia chlorotica.</title>
        <authorList>
            <person name="Cai H."/>
            <person name="Li Q."/>
            <person name="Fang X."/>
            <person name="Li J."/>
            <person name="Curtis N.E."/>
            <person name="Altenburger A."/>
            <person name="Shibata T."/>
            <person name="Feng M."/>
            <person name="Maeda T."/>
            <person name="Schwartz J.A."/>
            <person name="Shigenobu S."/>
            <person name="Lundholm N."/>
            <person name="Nishiyama T."/>
            <person name="Yang H."/>
            <person name="Hasebe M."/>
            <person name="Li S."/>
            <person name="Pierce S.K."/>
            <person name="Wang J."/>
        </authorList>
    </citation>
    <scope>NUCLEOTIDE SEQUENCE [LARGE SCALE GENOMIC DNA]</scope>
    <source>
        <strain evidence="1">EC2010</strain>
        <tissue evidence="1">Whole organism of an adult</tissue>
    </source>
</reference>
<comment type="caution">
    <text evidence="1">The sequence shown here is derived from an EMBL/GenBank/DDBJ whole genome shotgun (WGS) entry which is preliminary data.</text>
</comment>
<protein>
    <submittedName>
        <fullName evidence="1">Uncharacterized protein</fullName>
    </submittedName>
</protein>
<evidence type="ECO:0000313" key="1">
    <source>
        <dbReference type="EMBL" id="RUS80427.1"/>
    </source>
</evidence>
<organism evidence="1 2">
    <name type="scientific">Elysia chlorotica</name>
    <name type="common">Eastern emerald elysia</name>
    <name type="synonym">Sea slug</name>
    <dbReference type="NCBI Taxonomy" id="188477"/>
    <lineage>
        <taxon>Eukaryota</taxon>
        <taxon>Metazoa</taxon>
        <taxon>Spiralia</taxon>
        <taxon>Lophotrochozoa</taxon>
        <taxon>Mollusca</taxon>
        <taxon>Gastropoda</taxon>
        <taxon>Heterobranchia</taxon>
        <taxon>Euthyneura</taxon>
        <taxon>Panpulmonata</taxon>
        <taxon>Sacoglossa</taxon>
        <taxon>Placobranchoidea</taxon>
        <taxon>Plakobranchidae</taxon>
        <taxon>Elysia</taxon>
    </lineage>
</organism>
<name>A0A3S0ZLD2_ELYCH</name>
<accession>A0A3S0ZLD2</accession>